<evidence type="ECO:0000313" key="3">
    <source>
        <dbReference type="EMBL" id="GEU79617.1"/>
    </source>
</evidence>
<feature type="compositionally biased region" description="Basic and acidic residues" evidence="2">
    <location>
        <begin position="221"/>
        <end position="239"/>
    </location>
</feature>
<feature type="coiled-coil region" evidence="1">
    <location>
        <begin position="563"/>
        <end position="590"/>
    </location>
</feature>
<feature type="compositionally biased region" description="Polar residues" evidence="2">
    <location>
        <begin position="157"/>
        <end position="174"/>
    </location>
</feature>
<feature type="region of interest" description="Disordered" evidence="2">
    <location>
        <begin position="155"/>
        <end position="174"/>
    </location>
</feature>
<dbReference type="EMBL" id="BKCJ010007911">
    <property type="protein sequence ID" value="GEU79617.1"/>
    <property type="molecule type" value="Genomic_DNA"/>
</dbReference>
<keyword evidence="1" id="KW-0175">Coiled coil</keyword>
<dbReference type="AlphaFoldDB" id="A0A6L2N2D9"/>
<feature type="region of interest" description="Disordered" evidence="2">
    <location>
        <begin position="718"/>
        <end position="751"/>
    </location>
</feature>
<feature type="region of interest" description="Disordered" evidence="2">
    <location>
        <begin position="778"/>
        <end position="800"/>
    </location>
</feature>
<gene>
    <name evidence="3" type="ORF">Tci_051595</name>
</gene>
<organism evidence="3">
    <name type="scientific">Tanacetum cinerariifolium</name>
    <name type="common">Dalmatian daisy</name>
    <name type="synonym">Chrysanthemum cinerariifolium</name>
    <dbReference type="NCBI Taxonomy" id="118510"/>
    <lineage>
        <taxon>Eukaryota</taxon>
        <taxon>Viridiplantae</taxon>
        <taxon>Streptophyta</taxon>
        <taxon>Embryophyta</taxon>
        <taxon>Tracheophyta</taxon>
        <taxon>Spermatophyta</taxon>
        <taxon>Magnoliopsida</taxon>
        <taxon>eudicotyledons</taxon>
        <taxon>Gunneridae</taxon>
        <taxon>Pentapetalae</taxon>
        <taxon>asterids</taxon>
        <taxon>campanulids</taxon>
        <taxon>Asterales</taxon>
        <taxon>Asteraceae</taxon>
        <taxon>Asteroideae</taxon>
        <taxon>Anthemideae</taxon>
        <taxon>Anthemidinae</taxon>
        <taxon>Tanacetum</taxon>
    </lineage>
</organism>
<evidence type="ECO:0000256" key="2">
    <source>
        <dbReference type="SAM" id="MobiDB-lite"/>
    </source>
</evidence>
<reference evidence="3" key="1">
    <citation type="journal article" date="2019" name="Sci. Rep.">
        <title>Draft genome of Tanacetum cinerariifolium, the natural source of mosquito coil.</title>
        <authorList>
            <person name="Yamashiro T."/>
            <person name="Shiraishi A."/>
            <person name="Satake H."/>
            <person name="Nakayama K."/>
        </authorList>
    </citation>
    <scope>NUCLEOTIDE SEQUENCE</scope>
</reference>
<protein>
    <submittedName>
        <fullName evidence="3">Ribonuclease H-like domain-containing protein</fullName>
    </submittedName>
</protein>
<feature type="region of interest" description="Disordered" evidence="2">
    <location>
        <begin position="218"/>
        <end position="239"/>
    </location>
</feature>
<proteinExistence type="predicted"/>
<feature type="compositionally biased region" description="Basic and acidic residues" evidence="2">
    <location>
        <begin position="779"/>
        <end position="792"/>
    </location>
</feature>
<evidence type="ECO:0000256" key="1">
    <source>
        <dbReference type="SAM" id="Coils"/>
    </source>
</evidence>
<accession>A0A6L2N2D9</accession>
<name>A0A6L2N2D9_TANCI</name>
<sequence>MELKTTQTCTTAKLPMLKQGDYEMWRLMIEQYFQVQDHDLWDVIESENSFVPVTQTTIAEGGDITTTISSPVTAEEKIKKKNNVKARSILLMALPNEHLMTFNQYRDVKILFATIETRFGDEDSKDSSERNKSDIDTMSIDDLYNNFKIVEQEVKRTGSSNSSSQNIDFVSSPGTNSTNEVYTAHGLVHEDFKQIHEDDLEEMDLKWQLELLTMRAKRGPRNQDSRNRYQDSSRRTVHVEETPPKAMVALDGVGFDSSYMAEDEVPTNMALMDFLDSKQNGLAFQSYNVVQPPATLVYNTWRCPPPKTDLSYSSLLEFKQPQFESYRPKSCKKESKNASEDIPNELKEYPDAPLVKDRVSDNKDCSVEFRVVVEKKTNVPTIAKVKFVRPKQQEKPVRKLAKLTAITIKGKGWPRAVNTARPNLIVVNAVRENQVNAVKALTWNMSYLSDFKEFDGGYVTFIVEQMVAELMVKELLKLQFWATKNVKTLNGEEQIQALVDKKKVIITETSARSDLYLEDAEDEHVTTTSNDPLLNGEDRLKLTELMEHCTKSQSRVLALEITKAKQELDIRSLKRRVKKLAKKASKKTHKLKRLYNIGSLTRMESSEDVGLGDQEDASKQGRMIADLDDDEGVALVDETQGRNDQDMFDTSILDDEEVVVEKEVSTVDPVPTDDEVVTTAGVEVSTTAITYQISMDEITLAKALIDIKTSKLKAKGIVMQEPSETPTPTPIDSSQQSSKAKDKGKAKMIKHVKPLKRKDHIMIDEEIARNLRAQMQAESEEKERLARQKEEEANIALIKS</sequence>
<comment type="caution">
    <text evidence="3">The sequence shown here is derived from an EMBL/GenBank/DDBJ whole genome shotgun (WGS) entry which is preliminary data.</text>
</comment>